<dbReference type="GO" id="GO:0032790">
    <property type="term" value="P:ribosome disassembly"/>
    <property type="evidence" value="ECO:0007669"/>
    <property type="project" value="TreeGrafter"/>
</dbReference>
<dbReference type="InterPro" id="IPR014721">
    <property type="entry name" value="Ribsml_uS5_D2-typ_fold_subgr"/>
</dbReference>
<evidence type="ECO:0000313" key="5">
    <source>
        <dbReference type="EMBL" id="KGJ52152.1"/>
    </source>
</evidence>
<organism evidence="5 6">
    <name type="scientific">Clostridium innocuum</name>
    <dbReference type="NCBI Taxonomy" id="1522"/>
    <lineage>
        <taxon>Bacteria</taxon>
        <taxon>Bacillati</taxon>
        <taxon>Bacillota</taxon>
        <taxon>Clostridia</taxon>
        <taxon>Eubacteriales</taxon>
        <taxon>Clostridiaceae</taxon>
        <taxon>Clostridium</taxon>
    </lineage>
</organism>
<dbReference type="InterPro" id="IPR000795">
    <property type="entry name" value="T_Tr_GTP-bd_dom"/>
</dbReference>
<dbReference type="InterPro" id="IPR005517">
    <property type="entry name" value="Transl_elong_EFG/EF2_IV"/>
</dbReference>
<dbReference type="InterPro" id="IPR009000">
    <property type="entry name" value="Transl_B-barrel_sf"/>
</dbReference>
<dbReference type="Gene3D" id="3.40.50.300">
    <property type="entry name" value="P-loop containing nucleotide triphosphate hydrolases"/>
    <property type="match status" value="1"/>
</dbReference>
<feature type="domain" description="Tr-type G" evidence="4">
    <location>
        <begin position="2"/>
        <end position="227"/>
    </location>
</feature>
<dbReference type="NCBIfam" id="TIGR00231">
    <property type="entry name" value="small_GTP"/>
    <property type="match status" value="1"/>
</dbReference>
<sequence length="867" mass="98530">MMNNINIGMLAHVDAGKTTLSESLLYVSGSIRQLGRVDHGNAFLDYDAQEKDRGITIYAKQAIFDWKDTRITLLDTPGHVDFSAEMERVLQVLDYAVVIINALDGIQSHTETIWKLLQHYHVPALVFVNKMDVSHTERTQIMEDLKRHLDEHCVDVTLQDEACQEQLAMCSDELLESYMETGGITDEQLADAVAQRTIYPCCFGSALKMEGIQEFLDMLNSCTKAPAYPEAFGARIFKISRDENGNRLTHMKITGGSLKVKTKLAEDEKVDQIRLYSGTRYQLCEEACSGCVCAVKGLTGFHAGDGLGFERSRQEVQLTSFMNYRVQLPAGCDPFVMLKQLRQLAEEDPQLYVSYDTHLKELHVRLMGDIQTEVLKHTIQERYHTAVDFDEGSVVYKETILNTVEGIGHYEPLRHYAEVHLLLEPLPRGSGLLFESDCKDEVLDRHWQRLILSHLQETEHVGVLSGSPITDMKITLLCGRAHQKHTEGGDFRQATYRALRHGLRSAESILLEPYYEFTLRIPPSCVSRAVFDIERFHGTFTLQEDSGEMSVISGSAPVRKLQSYPQEVYAYTKGKGRLFCTLKGYEACADEEDVLKEVAYDCDADMDHPCGSIFCSHGAGYYVTWNEVKQHMHMQSDWGRMQLKRESYQSYTAKPVDEKELEEIFIRTYGPIKRRPPQKAKPASNIIDLEKQNICYQPLPECLLVDGYNVIHDWEELKAMAKEHLDAARHRLIDIMCSYQGYRGCELILVFDAYKVKAGIGSSHKEGTIHVVYTKQAQTADMYIEQATHQLASEFRVTVATSDGMEQLIASGQGASRMSSRQLYAEVLRMKNTSVKEFERKQLRGGAEPLKKLREYRIEDADEEMKS</sequence>
<proteinExistence type="predicted"/>
<dbReference type="Pfam" id="PF05991">
    <property type="entry name" value="NYN_YacP"/>
    <property type="match status" value="1"/>
</dbReference>
<dbReference type="Gene3D" id="3.30.70.240">
    <property type="match status" value="1"/>
</dbReference>
<dbReference type="Gene3D" id="2.40.30.10">
    <property type="entry name" value="Translation factors"/>
    <property type="match status" value="1"/>
</dbReference>
<keyword evidence="2" id="KW-0648">Protein biosynthesis</keyword>
<dbReference type="GO" id="GO:0003924">
    <property type="term" value="F:GTPase activity"/>
    <property type="evidence" value="ECO:0007669"/>
    <property type="project" value="InterPro"/>
</dbReference>
<gene>
    <name evidence="5" type="ORF">CIAN88_15970</name>
</gene>
<protein>
    <submittedName>
        <fullName evidence="5">Translation elongation factor G</fullName>
    </submittedName>
</protein>
<dbReference type="SUPFAM" id="SSF54211">
    <property type="entry name" value="Ribosomal protein S5 domain 2-like"/>
    <property type="match status" value="1"/>
</dbReference>
<keyword evidence="5" id="KW-0251">Elongation factor</keyword>
<dbReference type="InterPro" id="IPR035647">
    <property type="entry name" value="EFG_III/V"/>
</dbReference>
<accession>A0A099I4G6</accession>
<dbReference type="AlphaFoldDB" id="A0A099I4G6"/>
<dbReference type="PANTHER" id="PTHR43261">
    <property type="entry name" value="TRANSLATION ELONGATION FACTOR G-RELATED"/>
    <property type="match status" value="1"/>
</dbReference>
<dbReference type="Pfam" id="PF00009">
    <property type="entry name" value="GTP_EFTU"/>
    <property type="match status" value="1"/>
</dbReference>
<dbReference type="Gene3D" id="3.30.70.870">
    <property type="entry name" value="Elongation Factor G (Translational Gtpase), domain 3"/>
    <property type="match status" value="1"/>
</dbReference>
<evidence type="ECO:0000313" key="6">
    <source>
        <dbReference type="Proteomes" id="UP000030008"/>
    </source>
</evidence>
<dbReference type="InterPro" id="IPR020568">
    <property type="entry name" value="Ribosomal_Su5_D2-typ_SF"/>
</dbReference>
<dbReference type="PROSITE" id="PS00301">
    <property type="entry name" value="G_TR_1"/>
    <property type="match status" value="1"/>
</dbReference>
<dbReference type="RefSeq" id="WP_044906613.1">
    <property type="nucleotide sequence ID" value="NZ_JQIF01000078.1"/>
</dbReference>
<dbReference type="CDD" id="cd01684">
    <property type="entry name" value="Tet_like_IV"/>
    <property type="match status" value="1"/>
</dbReference>
<dbReference type="SUPFAM" id="SSF50447">
    <property type="entry name" value="Translation proteins"/>
    <property type="match status" value="1"/>
</dbReference>
<evidence type="ECO:0000256" key="2">
    <source>
        <dbReference type="ARBA" id="ARBA00022917"/>
    </source>
</evidence>
<dbReference type="Gene3D" id="3.30.230.10">
    <property type="match status" value="1"/>
</dbReference>
<dbReference type="EMBL" id="JQIF01000078">
    <property type="protein sequence ID" value="KGJ52152.1"/>
    <property type="molecule type" value="Genomic_DNA"/>
</dbReference>
<evidence type="ECO:0000256" key="3">
    <source>
        <dbReference type="ARBA" id="ARBA00023134"/>
    </source>
</evidence>
<dbReference type="Pfam" id="PF00679">
    <property type="entry name" value="EFG_C"/>
    <property type="match status" value="1"/>
</dbReference>
<dbReference type="PANTHER" id="PTHR43261:SF1">
    <property type="entry name" value="RIBOSOME-RELEASING FACTOR 2, MITOCHONDRIAL"/>
    <property type="match status" value="1"/>
</dbReference>
<dbReference type="InterPro" id="IPR027417">
    <property type="entry name" value="P-loop_NTPase"/>
</dbReference>
<dbReference type="InterPro" id="IPR005225">
    <property type="entry name" value="Small_GTP-bd"/>
</dbReference>
<dbReference type="InterPro" id="IPR000640">
    <property type="entry name" value="EFG_V-like"/>
</dbReference>
<dbReference type="SUPFAM" id="SSF52540">
    <property type="entry name" value="P-loop containing nucleoside triphosphate hydrolases"/>
    <property type="match status" value="1"/>
</dbReference>
<comment type="caution">
    <text evidence="5">The sequence shown here is derived from an EMBL/GenBank/DDBJ whole genome shotgun (WGS) entry which is preliminary data.</text>
</comment>
<evidence type="ECO:0000259" key="4">
    <source>
        <dbReference type="PROSITE" id="PS51722"/>
    </source>
</evidence>
<dbReference type="GO" id="GO:0003746">
    <property type="term" value="F:translation elongation factor activity"/>
    <property type="evidence" value="ECO:0007669"/>
    <property type="project" value="UniProtKB-KW"/>
</dbReference>
<dbReference type="CDD" id="cd10912">
    <property type="entry name" value="PIN_YacP-like"/>
    <property type="match status" value="1"/>
</dbReference>
<dbReference type="SUPFAM" id="SSF54980">
    <property type="entry name" value="EF-G C-terminal domain-like"/>
    <property type="match status" value="2"/>
</dbReference>
<reference evidence="5 6" key="1">
    <citation type="submission" date="2014-08" db="EMBL/GenBank/DDBJ databases">
        <title>Clostridium innocuum, an unnegligible vancomycin-resistant pathogen causing extra-intestinal infections.</title>
        <authorList>
            <person name="Feng Y."/>
            <person name="Chiu C.-H."/>
        </authorList>
    </citation>
    <scope>NUCLEOTIDE SEQUENCE [LARGE SCALE GENOMIC DNA]</scope>
    <source>
        <strain evidence="5 6">AN88</strain>
    </source>
</reference>
<dbReference type="SMART" id="SM00889">
    <property type="entry name" value="EFG_IV"/>
    <property type="match status" value="1"/>
</dbReference>
<keyword evidence="3" id="KW-0342">GTP-binding</keyword>
<dbReference type="InterPro" id="IPR031157">
    <property type="entry name" value="G_TR_CS"/>
</dbReference>
<dbReference type="GO" id="GO:0005525">
    <property type="term" value="F:GTP binding"/>
    <property type="evidence" value="ECO:0007669"/>
    <property type="project" value="UniProtKB-KW"/>
</dbReference>
<dbReference type="InterPro" id="IPR010298">
    <property type="entry name" value="YacP-like"/>
</dbReference>
<name>A0A099I4G6_CLOIN</name>
<dbReference type="PRINTS" id="PR00315">
    <property type="entry name" value="ELONGATNFCT"/>
</dbReference>
<keyword evidence="1" id="KW-0547">Nucleotide-binding</keyword>
<evidence type="ECO:0000256" key="1">
    <source>
        <dbReference type="ARBA" id="ARBA00022741"/>
    </source>
</evidence>
<dbReference type="Pfam" id="PF03764">
    <property type="entry name" value="EFG_IV"/>
    <property type="match status" value="1"/>
</dbReference>
<dbReference type="Proteomes" id="UP000030008">
    <property type="component" value="Unassembled WGS sequence"/>
</dbReference>
<dbReference type="PROSITE" id="PS51722">
    <property type="entry name" value="G_TR_2"/>
    <property type="match status" value="1"/>
</dbReference>